<organism evidence="1 2">
    <name type="scientific">Gossypium darwinii</name>
    <name type="common">Darwin's cotton</name>
    <name type="synonym">Gossypium barbadense var. darwinii</name>
    <dbReference type="NCBI Taxonomy" id="34276"/>
    <lineage>
        <taxon>Eukaryota</taxon>
        <taxon>Viridiplantae</taxon>
        <taxon>Streptophyta</taxon>
        <taxon>Embryophyta</taxon>
        <taxon>Tracheophyta</taxon>
        <taxon>Spermatophyta</taxon>
        <taxon>Magnoliopsida</taxon>
        <taxon>eudicotyledons</taxon>
        <taxon>Gunneridae</taxon>
        <taxon>Pentapetalae</taxon>
        <taxon>rosids</taxon>
        <taxon>malvids</taxon>
        <taxon>Malvales</taxon>
        <taxon>Malvaceae</taxon>
        <taxon>Malvoideae</taxon>
        <taxon>Gossypium</taxon>
    </lineage>
</organism>
<sequence length="89" mass="10289">MRRYSDGKLEINNDITCLIAAQQILGTKIFFYKFLLSSAIQKSWVFYNFPSSFPNSENNSITFSGIAFKQLHAYPVYVKMPKKNLRKIG</sequence>
<evidence type="ECO:0000313" key="2">
    <source>
        <dbReference type="Proteomes" id="UP000323506"/>
    </source>
</evidence>
<protein>
    <submittedName>
        <fullName evidence="1">Uncharacterized protein</fullName>
    </submittedName>
</protein>
<dbReference type="AlphaFoldDB" id="A0A5D2CUD7"/>
<proteinExistence type="predicted"/>
<dbReference type="Proteomes" id="UP000323506">
    <property type="component" value="Chromosome D04"/>
</dbReference>
<keyword evidence="2" id="KW-1185">Reference proteome</keyword>
<gene>
    <name evidence="1" type="ORF">ES288_D04G057400v1</name>
</gene>
<evidence type="ECO:0000313" key="1">
    <source>
        <dbReference type="EMBL" id="TYG72904.1"/>
    </source>
</evidence>
<accession>A0A5D2CUD7</accession>
<reference evidence="1 2" key="1">
    <citation type="submission" date="2019-06" db="EMBL/GenBank/DDBJ databases">
        <title>WGS assembly of Gossypium darwinii.</title>
        <authorList>
            <person name="Chen Z.J."/>
            <person name="Sreedasyam A."/>
            <person name="Ando A."/>
            <person name="Song Q."/>
            <person name="De L."/>
            <person name="Hulse-Kemp A."/>
            <person name="Ding M."/>
            <person name="Ye W."/>
            <person name="Kirkbride R."/>
            <person name="Jenkins J."/>
            <person name="Plott C."/>
            <person name="Lovell J."/>
            <person name="Lin Y.-M."/>
            <person name="Vaughn R."/>
            <person name="Liu B."/>
            <person name="Li W."/>
            <person name="Simpson S."/>
            <person name="Scheffler B."/>
            <person name="Saski C."/>
            <person name="Grover C."/>
            <person name="Hu G."/>
            <person name="Conover J."/>
            <person name="Carlson J."/>
            <person name="Shu S."/>
            <person name="Boston L."/>
            <person name="Williams M."/>
            <person name="Peterson D."/>
            <person name="Mcgee K."/>
            <person name="Jones D."/>
            <person name="Wendel J."/>
            <person name="Stelly D."/>
            <person name="Grimwood J."/>
            <person name="Schmutz J."/>
        </authorList>
    </citation>
    <scope>NUCLEOTIDE SEQUENCE [LARGE SCALE GENOMIC DNA]</scope>
    <source>
        <strain evidence="1">1808015.09</strain>
    </source>
</reference>
<dbReference type="EMBL" id="CM017704">
    <property type="protein sequence ID" value="TYG72904.1"/>
    <property type="molecule type" value="Genomic_DNA"/>
</dbReference>
<name>A0A5D2CUD7_GOSDA</name>